<evidence type="ECO:0000313" key="1">
    <source>
        <dbReference type="EMBL" id="EHJ14152.1"/>
    </source>
</evidence>
<accession>G5J0Y7</accession>
<organism evidence="1 2">
    <name type="scientific">Crocosphaera watsonii WH 0003</name>
    <dbReference type="NCBI Taxonomy" id="423471"/>
    <lineage>
        <taxon>Bacteria</taxon>
        <taxon>Bacillati</taxon>
        <taxon>Cyanobacteriota</taxon>
        <taxon>Cyanophyceae</taxon>
        <taxon>Oscillatoriophycideae</taxon>
        <taxon>Chroococcales</taxon>
        <taxon>Aphanothecaceae</taxon>
        <taxon>Crocosphaera</taxon>
    </lineage>
</organism>
<dbReference type="EMBL" id="AESD01000186">
    <property type="protein sequence ID" value="EHJ14152.1"/>
    <property type="molecule type" value="Genomic_DNA"/>
</dbReference>
<reference evidence="1 2" key="1">
    <citation type="journal article" date="2011" name="Front. Microbiol.">
        <title>Two Strains of Crocosphaera watsonii with Highly Conserved Genomes are Distinguished by Strain-Specific Features.</title>
        <authorList>
            <person name="Bench S.R."/>
            <person name="Ilikchyan I.N."/>
            <person name="Tripp H.J."/>
            <person name="Zehr J.P."/>
        </authorList>
    </citation>
    <scope>NUCLEOTIDE SEQUENCE [LARGE SCALE GENOMIC DNA]</scope>
    <source>
        <strain evidence="1 2">WH 0003</strain>
    </source>
</reference>
<sequence length="17" mass="1944">EPSHKSLKPDCILNIYS</sequence>
<gene>
    <name evidence="1" type="ORF">CWATWH0003_1177b4</name>
</gene>
<feature type="non-terminal residue" evidence="1">
    <location>
        <position position="1"/>
    </location>
</feature>
<comment type="caution">
    <text evidence="1">The sequence shown here is derived from an EMBL/GenBank/DDBJ whole genome shotgun (WGS) entry which is preliminary data.</text>
</comment>
<name>G5J0Y7_CROWT</name>
<dbReference type="AlphaFoldDB" id="G5J0Y7"/>
<evidence type="ECO:0000313" key="2">
    <source>
        <dbReference type="Proteomes" id="UP000003477"/>
    </source>
</evidence>
<protein>
    <submittedName>
        <fullName evidence="1">Uncharacterized protein</fullName>
    </submittedName>
</protein>
<dbReference type="Proteomes" id="UP000003477">
    <property type="component" value="Unassembled WGS sequence"/>
</dbReference>
<proteinExistence type="predicted"/>